<dbReference type="EMBL" id="JANVFS010000061">
    <property type="protein sequence ID" value="KAJ4464203.1"/>
    <property type="molecule type" value="Genomic_DNA"/>
</dbReference>
<evidence type="ECO:0000313" key="2">
    <source>
        <dbReference type="EMBL" id="KAJ4464203.1"/>
    </source>
</evidence>
<evidence type="ECO:0000313" key="3">
    <source>
        <dbReference type="Proteomes" id="UP001150238"/>
    </source>
</evidence>
<evidence type="ECO:0008006" key="4">
    <source>
        <dbReference type="Google" id="ProtNLM"/>
    </source>
</evidence>
<dbReference type="Proteomes" id="UP001150238">
    <property type="component" value="Unassembled WGS sequence"/>
</dbReference>
<sequence length="169" mass="18655">MRIDIVCFILGLASSIVNVAWAMPLSTEGNTLEIRNPEVVEIHFNNEHPEKWGHPTLVTNYLTEGLTYGFNVLKSLGSPGSTIRLADDNPTPISSTTMPATKLYEFHFTASGRRYRGQLNTVINVSTVTDCSKSMMAVYDDKNNLVLAIGPVCYLYKTSSSALILYLCT</sequence>
<reference evidence="2" key="1">
    <citation type="submission" date="2022-08" db="EMBL/GenBank/DDBJ databases">
        <authorList>
            <consortium name="DOE Joint Genome Institute"/>
            <person name="Min B."/>
            <person name="Riley R."/>
            <person name="Sierra-Patev S."/>
            <person name="Naranjo-Ortiz M."/>
            <person name="Looney B."/>
            <person name="Konkel Z."/>
            <person name="Slot J.C."/>
            <person name="Sakamoto Y."/>
            <person name="Steenwyk J.L."/>
            <person name="Rokas A."/>
            <person name="Carro J."/>
            <person name="Camarero S."/>
            <person name="Ferreira P."/>
            <person name="Molpeceres G."/>
            <person name="Ruiz-Duenas F.J."/>
            <person name="Serrano A."/>
            <person name="Henrissat B."/>
            <person name="Drula E."/>
            <person name="Hughes K.W."/>
            <person name="Mata J.L."/>
            <person name="Ishikawa N.K."/>
            <person name="Vargas-Isla R."/>
            <person name="Ushijima S."/>
            <person name="Smith C.A."/>
            <person name="Ahrendt S."/>
            <person name="Andreopoulos W."/>
            <person name="He G."/>
            <person name="Labutti K."/>
            <person name="Lipzen A."/>
            <person name="Ng V."/>
            <person name="Sandor L."/>
            <person name="Barry K."/>
            <person name="Martinez A.T."/>
            <person name="Xiao Y."/>
            <person name="Gibbons J.G."/>
            <person name="Terashima K."/>
            <person name="Hibbett D.S."/>
            <person name="Grigoriev I.V."/>
        </authorList>
    </citation>
    <scope>NUCLEOTIDE SEQUENCE</scope>
    <source>
        <strain evidence="2">Sp2 HRB7682 ss15</strain>
    </source>
</reference>
<gene>
    <name evidence="2" type="ORF">C8J55DRAFT_530354</name>
</gene>
<comment type="caution">
    <text evidence="2">The sequence shown here is derived from an EMBL/GenBank/DDBJ whole genome shotgun (WGS) entry which is preliminary data.</text>
</comment>
<organism evidence="2 3">
    <name type="scientific">Lentinula lateritia</name>
    <dbReference type="NCBI Taxonomy" id="40482"/>
    <lineage>
        <taxon>Eukaryota</taxon>
        <taxon>Fungi</taxon>
        <taxon>Dikarya</taxon>
        <taxon>Basidiomycota</taxon>
        <taxon>Agaricomycotina</taxon>
        <taxon>Agaricomycetes</taxon>
        <taxon>Agaricomycetidae</taxon>
        <taxon>Agaricales</taxon>
        <taxon>Marasmiineae</taxon>
        <taxon>Omphalotaceae</taxon>
        <taxon>Lentinula</taxon>
    </lineage>
</organism>
<feature type="chain" id="PRO_5040939798" description="Secreted protein" evidence="1">
    <location>
        <begin position="23"/>
        <end position="169"/>
    </location>
</feature>
<reference evidence="2" key="2">
    <citation type="journal article" date="2023" name="Proc. Natl. Acad. Sci. U.S.A.">
        <title>A global phylogenomic analysis of the shiitake genus Lentinula.</title>
        <authorList>
            <person name="Sierra-Patev S."/>
            <person name="Min B."/>
            <person name="Naranjo-Ortiz M."/>
            <person name="Looney B."/>
            <person name="Konkel Z."/>
            <person name="Slot J.C."/>
            <person name="Sakamoto Y."/>
            <person name="Steenwyk J.L."/>
            <person name="Rokas A."/>
            <person name="Carro J."/>
            <person name="Camarero S."/>
            <person name="Ferreira P."/>
            <person name="Molpeceres G."/>
            <person name="Ruiz-Duenas F.J."/>
            <person name="Serrano A."/>
            <person name="Henrissat B."/>
            <person name="Drula E."/>
            <person name="Hughes K.W."/>
            <person name="Mata J.L."/>
            <person name="Ishikawa N.K."/>
            <person name="Vargas-Isla R."/>
            <person name="Ushijima S."/>
            <person name="Smith C.A."/>
            <person name="Donoghue J."/>
            <person name="Ahrendt S."/>
            <person name="Andreopoulos W."/>
            <person name="He G."/>
            <person name="LaButti K."/>
            <person name="Lipzen A."/>
            <person name="Ng V."/>
            <person name="Riley R."/>
            <person name="Sandor L."/>
            <person name="Barry K."/>
            <person name="Martinez A.T."/>
            <person name="Xiao Y."/>
            <person name="Gibbons J.G."/>
            <person name="Terashima K."/>
            <person name="Grigoriev I.V."/>
            <person name="Hibbett D."/>
        </authorList>
    </citation>
    <scope>NUCLEOTIDE SEQUENCE</scope>
    <source>
        <strain evidence="2">Sp2 HRB7682 ss15</strain>
    </source>
</reference>
<evidence type="ECO:0000256" key="1">
    <source>
        <dbReference type="SAM" id="SignalP"/>
    </source>
</evidence>
<feature type="signal peptide" evidence="1">
    <location>
        <begin position="1"/>
        <end position="22"/>
    </location>
</feature>
<protein>
    <recommendedName>
        <fullName evidence="4">Secreted protein</fullName>
    </recommendedName>
</protein>
<proteinExistence type="predicted"/>
<keyword evidence="1" id="KW-0732">Signal</keyword>
<dbReference type="AlphaFoldDB" id="A0A9W9DD10"/>
<name>A0A9W9DD10_9AGAR</name>
<accession>A0A9W9DD10</accession>